<dbReference type="Gene3D" id="1.10.287.20">
    <property type="entry name" value="Ubiquinol-cytochrome C reductase hinge domain"/>
    <property type="match status" value="1"/>
</dbReference>
<dbReference type="AlphaFoldDB" id="A0A4T0HBA0"/>
<comment type="caution">
    <text evidence="11">The sequence shown here is derived from an EMBL/GenBank/DDBJ whole genome shotgun (WGS) entry which is preliminary data.</text>
</comment>
<dbReference type="EMBL" id="SPOF01000021">
    <property type="protein sequence ID" value="TIB11913.1"/>
    <property type="molecule type" value="Genomic_DNA"/>
</dbReference>
<dbReference type="SUPFAM" id="SSF81531">
    <property type="entry name" value="Non-heme 11 kDa protein of cytochrome bc1 complex (Ubiquinol-cytochrome c reductase)"/>
    <property type="match status" value="1"/>
</dbReference>
<keyword evidence="5" id="KW-0999">Mitochondrion inner membrane</keyword>
<evidence type="ECO:0000256" key="9">
    <source>
        <dbReference type="SAM" id="MobiDB-lite"/>
    </source>
</evidence>
<evidence type="ECO:0000259" key="10">
    <source>
        <dbReference type="Pfam" id="PF02320"/>
    </source>
</evidence>
<comment type="subcellular location">
    <subcellularLocation>
        <location evidence="1">Mitochondrion inner membrane</location>
    </subcellularLocation>
</comment>
<keyword evidence="8" id="KW-0472">Membrane</keyword>
<evidence type="ECO:0000256" key="3">
    <source>
        <dbReference type="ARBA" id="ARBA00022448"/>
    </source>
</evidence>
<dbReference type="InterPro" id="IPR023184">
    <property type="entry name" value="Ubol_cytC_Rdtase_hinge_dom"/>
</dbReference>
<evidence type="ECO:0000256" key="7">
    <source>
        <dbReference type="ARBA" id="ARBA00023128"/>
    </source>
</evidence>
<feature type="domain" description="Ubiquinol-cytochrome C reductase hinge" evidence="10">
    <location>
        <begin position="60"/>
        <end position="106"/>
    </location>
</feature>
<reference evidence="11 12" key="1">
    <citation type="submission" date="2019-03" db="EMBL/GenBank/DDBJ databases">
        <title>Sequencing 23 genomes of Wallemia ichthyophaga.</title>
        <authorList>
            <person name="Gostincar C."/>
        </authorList>
    </citation>
    <scope>NUCLEOTIDE SEQUENCE [LARGE SCALE GENOMIC DNA]</scope>
    <source>
        <strain evidence="11 12">EXF-8621</strain>
    </source>
</reference>
<evidence type="ECO:0000256" key="2">
    <source>
        <dbReference type="ARBA" id="ARBA00006498"/>
    </source>
</evidence>
<accession>A0A4T0HBA0</accession>
<feature type="compositionally biased region" description="Acidic residues" evidence="9">
    <location>
        <begin position="21"/>
        <end position="60"/>
    </location>
</feature>
<name>A0A4T0HBA0_WALIC</name>
<organism evidence="11 12">
    <name type="scientific">Wallemia ichthyophaga</name>
    <dbReference type="NCBI Taxonomy" id="245174"/>
    <lineage>
        <taxon>Eukaryota</taxon>
        <taxon>Fungi</taxon>
        <taxon>Dikarya</taxon>
        <taxon>Basidiomycota</taxon>
        <taxon>Wallemiomycotina</taxon>
        <taxon>Wallemiomycetes</taxon>
        <taxon>Wallemiales</taxon>
        <taxon>Wallemiaceae</taxon>
        <taxon>Wallemia</taxon>
    </lineage>
</organism>
<proteinExistence type="inferred from homology"/>
<keyword evidence="4" id="KW-0679">Respiratory chain</keyword>
<keyword evidence="7" id="KW-0496">Mitochondrion</keyword>
<evidence type="ECO:0000256" key="8">
    <source>
        <dbReference type="ARBA" id="ARBA00023136"/>
    </source>
</evidence>
<dbReference type="GO" id="GO:0005743">
    <property type="term" value="C:mitochondrial inner membrane"/>
    <property type="evidence" value="ECO:0007669"/>
    <property type="project" value="UniProtKB-SubCell"/>
</dbReference>
<evidence type="ECO:0000256" key="5">
    <source>
        <dbReference type="ARBA" id="ARBA00022792"/>
    </source>
</evidence>
<dbReference type="Pfam" id="PF02320">
    <property type="entry name" value="UCR_hinge"/>
    <property type="match status" value="1"/>
</dbReference>
<evidence type="ECO:0000256" key="6">
    <source>
        <dbReference type="ARBA" id="ARBA00022982"/>
    </source>
</evidence>
<keyword evidence="3" id="KW-0813">Transport</keyword>
<evidence type="ECO:0000313" key="12">
    <source>
        <dbReference type="Proteomes" id="UP000306954"/>
    </source>
</evidence>
<evidence type="ECO:0000256" key="1">
    <source>
        <dbReference type="ARBA" id="ARBA00004273"/>
    </source>
</evidence>
<evidence type="ECO:0000256" key="4">
    <source>
        <dbReference type="ARBA" id="ARBA00022660"/>
    </source>
</evidence>
<dbReference type="Proteomes" id="UP000306954">
    <property type="component" value="Unassembled WGS sequence"/>
</dbReference>
<keyword evidence="6" id="KW-0249">Electron transport</keyword>
<comment type="similarity">
    <text evidence="2">Belongs to the UQCRH/QCR6 family.</text>
</comment>
<gene>
    <name evidence="11" type="ORF">E3P90_02254</name>
</gene>
<evidence type="ECO:0000313" key="11">
    <source>
        <dbReference type="EMBL" id="TIB11913.1"/>
    </source>
</evidence>
<feature type="region of interest" description="Disordered" evidence="9">
    <location>
        <begin position="15"/>
        <end position="66"/>
    </location>
</feature>
<dbReference type="InterPro" id="IPR036811">
    <property type="entry name" value="Ubol_cytC_Rdtase_hinge_dom_sf"/>
</dbReference>
<protein>
    <recommendedName>
        <fullName evidence="10">Ubiquinol-cytochrome C reductase hinge domain-containing protein</fullName>
    </recommendedName>
</protein>
<sequence length="140" mass="15925">MGLADYLSSAVDAVYSVGYADEGEEQPQEQPQEEPQEEPQQESEDKEEEEEEEEEEEPEDIYPAIREECENNSHVAHLKHHFEHCNEKVEAGKGFEGENCAEEMRNPVSKPQHAHTPLTPYSFLHAVDDCAAPKLFTKLV</sequence>